<dbReference type="Proteomes" id="UP000255103">
    <property type="component" value="Unassembled WGS sequence"/>
</dbReference>
<accession>A0A377JUJ8</accession>
<name>A0A377JUJ8_9HELI</name>
<gene>
    <name evidence="1" type="ORF">NCTC12219_01473</name>
</gene>
<dbReference type="InterPro" id="IPR007463">
    <property type="entry name" value="DUF507"/>
</dbReference>
<organism evidence="1 2">
    <name type="scientific">Helicobacter cinaedi</name>
    <dbReference type="NCBI Taxonomy" id="213"/>
    <lineage>
        <taxon>Bacteria</taxon>
        <taxon>Pseudomonadati</taxon>
        <taxon>Campylobacterota</taxon>
        <taxon>Epsilonproteobacteria</taxon>
        <taxon>Campylobacterales</taxon>
        <taxon>Helicobacteraceae</taxon>
        <taxon>Helicobacter</taxon>
    </lineage>
</organism>
<dbReference type="AlphaFoldDB" id="A0A377JUJ8"/>
<dbReference type="Pfam" id="PF04368">
    <property type="entry name" value="DUF507"/>
    <property type="match status" value="1"/>
</dbReference>
<sequence length="183" mass="21544">MRLKLQHAPYIANKISIDLGNSPHIKPLAPIANIAQVALECLQENIQKELAIDEKVREILEERSDEIEDFHMDERELFRMCKRQVAKERNFYLAWEERCSDVSHKILSTLESKGLIAFSVSETIIKNIIFKAINDYSRIYDKAEDAVFEKLKKYKRKLTYGTEEYEIVFSKLYEEELRKKGLL</sequence>
<reference evidence="1 2" key="1">
    <citation type="submission" date="2018-06" db="EMBL/GenBank/DDBJ databases">
        <authorList>
            <consortium name="Pathogen Informatics"/>
            <person name="Doyle S."/>
        </authorList>
    </citation>
    <scope>NUCLEOTIDE SEQUENCE [LARGE SCALE GENOMIC DNA]</scope>
    <source>
        <strain evidence="1 2">NCTC12219</strain>
    </source>
</reference>
<evidence type="ECO:0000313" key="1">
    <source>
        <dbReference type="EMBL" id="STP11577.1"/>
    </source>
</evidence>
<proteinExistence type="predicted"/>
<dbReference type="RefSeq" id="WP_115722136.1">
    <property type="nucleotide sequence ID" value="NZ_AP025204.1"/>
</dbReference>
<dbReference type="EMBL" id="UGHX01000001">
    <property type="protein sequence ID" value="STP11577.1"/>
    <property type="molecule type" value="Genomic_DNA"/>
</dbReference>
<protein>
    <submittedName>
        <fullName evidence="1">Competence/damage-inducible domain-containing protein</fullName>
    </submittedName>
</protein>
<evidence type="ECO:0000313" key="2">
    <source>
        <dbReference type="Proteomes" id="UP000255103"/>
    </source>
</evidence>